<comment type="similarity">
    <text evidence="2">Belongs to the SURF6 family.</text>
</comment>
<proteinExistence type="inferred from homology"/>
<reference evidence="7 8" key="1">
    <citation type="journal article" date="2024" name="Nat. Commun.">
        <title>Phylogenomics reveals the evolutionary origins of lichenization in chlorophyte algae.</title>
        <authorList>
            <person name="Puginier C."/>
            <person name="Libourel C."/>
            <person name="Otte J."/>
            <person name="Skaloud P."/>
            <person name="Haon M."/>
            <person name="Grisel S."/>
            <person name="Petersen M."/>
            <person name="Berrin J.G."/>
            <person name="Delaux P.M."/>
            <person name="Dal Grande F."/>
            <person name="Keller J."/>
        </authorList>
    </citation>
    <scope>NUCLEOTIDE SEQUENCE [LARGE SCALE GENOMIC DNA]</scope>
    <source>
        <strain evidence="7 8">SAG 2145</strain>
    </source>
</reference>
<feature type="domain" description="Ribosomal RNA-processing protein 14 N-terminal" evidence="6">
    <location>
        <begin position="11"/>
        <end position="70"/>
    </location>
</feature>
<dbReference type="GO" id="GO:0042273">
    <property type="term" value="P:ribosomal large subunit biogenesis"/>
    <property type="evidence" value="ECO:0007669"/>
    <property type="project" value="TreeGrafter"/>
</dbReference>
<evidence type="ECO:0000313" key="8">
    <source>
        <dbReference type="Proteomes" id="UP001438707"/>
    </source>
</evidence>
<feature type="compositionally biased region" description="Basic and acidic residues" evidence="4">
    <location>
        <begin position="324"/>
        <end position="337"/>
    </location>
</feature>
<keyword evidence="8" id="KW-1185">Reference proteome</keyword>
<dbReference type="GO" id="GO:0003723">
    <property type="term" value="F:RNA binding"/>
    <property type="evidence" value="ECO:0007669"/>
    <property type="project" value="TreeGrafter"/>
</dbReference>
<dbReference type="Proteomes" id="UP001438707">
    <property type="component" value="Unassembled WGS sequence"/>
</dbReference>
<organism evidence="7 8">
    <name type="scientific">Apatococcus lobatus</name>
    <dbReference type="NCBI Taxonomy" id="904363"/>
    <lineage>
        <taxon>Eukaryota</taxon>
        <taxon>Viridiplantae</taxon>
        <taxon>Chlorophyta</taxon>
        <taxon>core chlorophytes</taxon>
        <taxon>Trebouxiophyceae</taxon>
        <taxon>Chlorellales</taxon>
        <taxon>Chlorellaceae</taxon>
        <taxon>Apatococcus</taxon>
    </lineage>
</organism>
<sequence>MALSAEKGSDLRNLSKYFDSLVDLVPPQFYHDSPHEHLNLKYLKKSERAAVKRQFKEDYKKNKRAKLDPAQAQTSIGLQQQKAQQQEAQKEGAEGASSEEDEDGPSALGADLPSQNGKAGRIMKLAADGERPSMDALRDRLHQRIQVMRDQRNADQQGEQVRAAQEWRDKAGAKGRQKLIAVKNAPAAAQRVAAPAAAASKQHLQQQQAQRKQGGQAAAEPDLQFGRLDVDGSGGQGRQRGAKRKADKVHLLAEAEQRQAGSSQAGPDGMMSAMARARGEKVLDDPKLLRRSIKKDIKQREHKAKAWRERESSQKASQKAQQQRRKENLKGRVDAKMQKKKDKREKKLMVPGRAGFEGRRTAMLGKKATP</sequence>
<evidence type="ECO:0000313" key="7">
    <source>
        <dbReference type="EMBL" id="KAK9827072.1"/>
    </source>
</evidence>
<keyword evidence="3" id="KW-0539">Nucleus</keyword>
<dbReference type="GO" id="GO:0003677">
    <property type="term" value="F:DNA binding"/>
    <property type="evidence" value="ECO:0007669"/>
    <property type="project" value="TreeGrafter"/>
</dbReference>
<evidence type="ECO:0000256" key="4">
    <source>
        <dbReference type="SAM" id="MobiDB-lite"/>
    </source>
</evidence>
<feature type="compositionally biased region" description="Low complexity" evidence="4">
    <location>
        <begin position="192"/>
        <end position="219"/>
    </location>
</feature>
<evidence type="ECO:0000256" key="1">
    <source>
        <dbReference type="ARBA" id="ARBA00004123"/>
    </source>
</evidence>
<dbReference type="InterPro" id="IPR007019">
    <property type="entry name" value="SURF6"/>
</dbReference>
<feature type="region of interest" description="Disordered" evidence="4">
    <location>
        <begin position="54"/>
        <end position="121"/>
    </location>
</feature>
<accession>A0AAW1R167</accession>
<dbReference type="Pfam" id="PF04935">
    <property type="entry name" value="SURF6"/>
    <property type="match status" value="1"/>
</dbReference>
<name>A0AAW1R167_9CHLO</name>
<feature type="region of interest" description="Disordered" evidence="4">
    <location>
        <begin position="192"/>
        <end position="370"/>
    </location>
</feature>
<dbReference type="GO" id="GO:0005730">
    <property type="term" value="C:nucleolus"/>
    <property type="evidence" value="ECO:0007669"/>
    <property type="project" value="TreeGrafter"/>
</dbReference>
<feature type="compositionally biased region" description="Basic and acidic residues" evidence="4">
    <location>
        <begin position="277"/>
        <end position="313"/>
    </location>
</feature>
<feature type="domain" description="Ribosomal RNA-processing protein 14/surfeit locus protein 6 C-terminal" evidence="5">
    <location>
        <begin position="168"/>
        <end position="341"/>
    </location>
</feature>
<dbReference type="Pfam" id="PF15459">
    <property type="entry name" value="RRP14"/>
    <property type="match status" value="1"/>
</dbReference>
<dbReference type="PANTHER" id="PTHR14369:SF0">
    <property type="entry name" value="SURFEIT LOCUS PROTEIN 6"/>
    <property type="match status" value="1"/>
</dbReference>
<dbReference type="AlphaFoldDB" id="A0AAW1R167"/>
<comment type="subcellular location">
    <subcellularLocation>
        <location evidence="1">Nucleus</location>
    </subcellularLocation>
</comment>
<comment type="caution">
    <text evidence="7">The sequence shown here is derived from an EMBL/GenBank/DDBJ whole genome shotgun (WGS) entry which is preliminary data.</text>
</comment>
<feature type="region of interest" description="Disordered" evidence="4">
    <location>
        <begin position="149"/>
        <end position="175"/>
    </location>
</feature>
<evidence type="ECO:0000256" key="3">
    <source>
        <dbReference type="ARBA" id="ARBA00023242"/>
    </source>
</evidence>
<dbReference type="InterPro" id="IPR029190">
    <property type="entry name" value="Rrp14/SURF6_C"/>
</dbReference>
<dbReference type="EMBL" id="JALJOS010000019">
    <property type="protein sequence ID" value="KAK9827072.1"/>
    <property type="molecule type" value="Genomic_DNA"/>
</dbReference>
<evidence type="ECO:0000259" key="6">
    <source>
        <dbReference type="Pfam" id="PF15459"/>
    </source>
</evidence>
<protein>
    <submittedName>
        <fullName evidence="7">Uncharacterized protein</fullName>
    </submittedName>
</protein>
<dbReference type="InterPro" id="IPR029188">
    <property type="entry name" value="Rrp14_N"/>
</dbReference>
<evidence type="ECO:0000259" key="5">
    <source>
        <dbReference type="Pfam" id="PF04935"/>
    </source>
</evidence>
<dbReference type="GO" id="GO:0042274">
    <property type="term" value="P:ribosomal small subunit biogenesis"/>
    <property type="evidence" value="ECO:0007669"/>
    <property type="project" value="TreeGrafter"/>
</dbReference>
<dbReference type="PANTHER" id="PTHR14369">
    <property type="entry name" value="SURFEIT LOCUS PROTEIN 6"/>
    <property type="match status" value="1"/>
</dbReference>
<evidence type="ECO:0000256" key="2">
    <source>
        <dbReference type="ARBA" id="ARBA00005904"/>
    </source>
</evidence>
<feature type="compositionally biased region" description="Basic and acidic residues" evidence="4">
    <location>
        <begin position="248"/>
        <end position="257"/>
    </location>
</feature>
<gene>
    <name evidence="7" type="ORF">WJX74_005562</name>
</gene>